<feature type="domain" description="PIH1 N-terminal" evidence="4">
    <location>
        <begin position="63"/>
        <end position="198"/>
    </location>
</feature>
<sequence>MAPLVNIQLKPAAGWCFKVSSLEPGLLPPRTPQPPPNAQTASSSSPGGLLEPTANQPIPIPAGMKVFVNIAFDKNVPPPPPGSEEAIQAAMQGEAPVESIQKAKKGKENVNGGWYVPIIVSEPRLDKDKAGKPSLVVDCIYNNEVKSRALRDPAFKLFLEELALQRTEHQTSLAFSRKIGRPNILSKGPLKPRTVKLPASLLSSLPPPDPSEIPVSGENGIAYHPDAIPLVSVERNEDDWAPPPPPPKGILKKPAIEVISEEKKELDYTWSWGKLPSGKLQITIRIPDLSTSSIRQNQTHLDIEPRRFILSINEDPESKKPAQVISLDRTQADSDLVNAIHAKARARVAEVTKPLKRELTSLKSAVESATDEKRKEQLRTQVKEKEAEIAKKKDHELSEGDKEVTAMLLLKREREFEVDEAPWRQSRTAFAIYEGHIEITKDM</sequence>
<dbReference type="Proteomes" id="UP000001861">
    <property type="component" value="Unassembled WGS sequence"/>
</dbReference>
<comment type="similarity">
    <text evidence="1">Belongs to the PIH1 family.</text>
</comment>
<proteinExistence type="inferred from homology"/>
<dbReference type="STRING" id="240176.A8NJE3"/>
<evidence type="ECO:0000313" key="6">
    <source>
        <dbReference type="Proteomes" id="UP000001861"/>
    </source>
</evidence>
<accession>A8NJE3</accession>
<evidence type="ECO:0000256" key="3">
    <source>
        <dbReference type="SAM" id="MobiDB-lite"/>
    </source>
</evidence>
<dbReference type="RefSeq" id="XP_001834206.2">
    <property type="nucleotide sequence ID" value="XM_001834154.2"/>
</dbReference>
<dbReference type="VEuPathDB" id="FungiDB:CC1G_09706"/>
<dbReference type="InParanoid" id="A8NJE3"/>
<feature type="region of interest" description="Disordered" evidence="3">
    <location>
        <begin position="24"/>
        <end position="55"/>
    </location>
</feature>
<gene>
    <name evidence="5" type="ORF">CC1G_09706</name>
</gene>
<keyword evidence="6" id="KW-1185">Reference proteome</keyword>
<feature type="compositionally biased region" description="Pro residues" evidence="3">
    <location>
        <begin position="26"/>
        <end position="37"/>
    </location>
</feature>
<protein>
    <recommendedName>
        <fullName evidence="4">PIH1 N-terminal domain-containing protein</fullName>
    </recommendedName>
</protein>
<evidence type="ECO:0000313" key="5">
    <source>
        <dbReference type="EMBL" id="EAU87609.2"/>
    </source>
</evidence>
<dbReference type="GeneID" id="6010712"/>
<dbReference type="HOGENOM" id="CLU_050239_0_0_1"/>
<organism evidence="5 6">
    <name type="scientific">Coprinopsis cinerea (strain Okayama-7 / 130 / ATCC MYA-4618 / FGSC 9003)</name>
    <name type="common">Inky cap fungus</name>
    <name type="synonym">Hormographiella aspergillata</name>
    <dbReference type="NCBI Taxonomy" id="240176"/>
    <lineage>
        <taxon>Eukaryota</taxon>
        <taxon>Fungi</taxon>
        <taxon>Dikarya</taxon>
        <taxon>Basidiomycota</taxon>
        <taxon>Agaricomycotina</taxon>
        <taxon>Agaricomycetes</taxon>
        <taxon>Agaricomycetidae</taxon>
        <taxon>Agaricales</taxon>
        <taxon>Agaricineae</taxon>
        <taxon>Psathyrellaceae</taxon>
        <taxon>Coprinopsis</taxon>
    </lineage>
</organism>
<dbReference type="GO" id="GO:0005737">
    <property type="term" value="C:cytoplasm"/>
    <property type="evidence" value="ECO:0007669"/>
    <property type="project" value="TreeGrafter"/>
</dbReference>
<dbReference type="OMA" id="FQRIEAQ"/>
<dbReference type="eggNOG" id="KOG4356">
    <property type="taxonomic scope" value="Eukaryota"/>
</dbReference>
<dbReference type="PANTHER" id="PTHR22997">
    <property type="entry name" value="PIH1 DOMAIN-CONTAINING PROTEIN 1"/>
    <property type="match status" value="1"/>
</dbReference>
<dbReference type="EMBL" id="AACS02000010">
    <property type="protein sequence ID" value="EAU87609.2"/>
    <property type="molecule type" value="Genomic_DNA"/>
</dbReference>
<keyword evidence="2" id="KW-0175">Coiled coil</keyword>
<dbReference type="AlphaFoldDB" id="A8NJE3"/>
<name>A8NJE3_COPC7</name>
<dbReference type="Pfam" id="PF08190">
    <property type="entry name" value="PIH1"/>
    <property type="match status" value="1"/>
</dbReference>
<feature type="coiled-coil region" evidence="2">
    <location>
        <begin position="359"/>
        <end position="395"/>
    </location>
</feature>
<reference evidence="5 6" key="1">
    <citation type="journal article" date="2010" name="Proc. Natl. Acad. Sci. U.S.A.">
        <title>Insights into evolution of multicellular fungi from the assembled chromosomes of the mushroom Coprinopsis cinerea (Coprinus cinereus).</title>
        <authorList>
            <person name="Stajich J.E."/>
            <person name="Wilke S.K."/>
            <person name="Ahren D."/>
            <person name="Au C.H."/>
            <person name="Birren B.W."/>
            <person name="Borodovsky M."/>
            <person name="Burns C."/>
            <person name="Canback B."/>
            <person name="Casselton L.A."/>
            <person name="Cheng C.K."/>
            <person name="Deng J."/>
            <person name="Dietrich F.S."/>
            <person name="Fargo D.C."/>
            <person name="Farman M.L."/>
            <person name="Gathman A.C."/>
            <person name="Goldberg J."/>
            <person name="Guigo R."/>
            <person name="Hoegger P.J."/>
            <person name="Hooker J.B."/>
            <person name="Huggins A."/>
            <person name="James T.Y."/>
            <person name="Kamada T."/>
            <person name="Kilaru S."/>
            <person name="Kodira C."/>
            <person name="Kues U."/>
            <person name="Kupfer D."/>
            <person name="Kwan H.S."/>
            <person name="Lomsadze A."/>
            <person name="Li W."/>
            <person name="Lilly W.W."/>
            <person name="Ma L.J."/>
            <person name="Mackey A.J."/>
            <person name="Manning G."/>
            <person name="Martin F."/>
            <person name="Muraguchi H."/>
            <person name="Natvig D.O."/>
            <person name="Palmerini H."/>
            <person name="Ramesh M.A."/>
            <person name="Rehmeyer C.J."/>
            <person name="Roe B.A."/>
            <person name="Shenoy N."/>
            <person name="Stanke M."/>
            <person name="Ter-Hovhannisyan V."/>
            <person name="Tunlid A."/>
            <person name="Velagapudi R."/>
            <person name="Vision T.J."/>
            <person name="Zeng Q."/>
            <person name="Zolan M.E."/>
            <person name="Pukkila P.J."/>
        </authorList>
    </citation>
    <scope>NUCLEOTIDE SEQUENCE [LARGE SCALE GENOMIC DNA]</scope>
    <source>
        <strain evidence="6">Okayama-7 / 130 / ATCC MYA-4618 / FGSC 9003</strain>
    </source>
</reference>
<dbReference type="PANTHER" id="PTHR22997:SF0">
    <property type="entry name" value="PIH1 DOMAIN-CONTAINING PROTEIN 1"/>
    <property type="match status" value="1"/>
</dbReference>
<evidence type="ECO:0000256" key="1">
    <source>
        <dbReference type="ARBA" id="ARBA00008511"/>
    </source>
</evidence>
<dbReference type="KEGG" id="cci:CC1G_09706"/>
<evidence type="ECO:0000256" key="2">
    <source>
        <dbReference type="SAM" id="Coils"/>
    </source>
</evidence>
<dbReference type="InterPro" id="IPR050734">
    <property type="entry name" value="PIH1/Kintoun_subfamily"/>
</dbReference>
<evidence type="ECO:0000259" key="4">
    <source>
        <dbReference type="Pfam" id="PF08190"/>
    </source>
</evidence>
<dbReference type="OrthoDB" id="5135119at2759"/>
<comment type="caution">
    <text evidence="5">The sequence shown here is derived from an EMBL/GenBank/DDBJ whole genome shotgun (WGS) entry which is preliminary data.</text>
</comment>
<dbReference type="InterPro" id="IPR012981">
    <property type="entry name" value="PIH1_N"/>
</dbReference>